<keyword evidence="3" id="KW-1185">Reference proteome</keyword>
<proteinExistence type="predicted"/>
<accession>A0A182PAZ7</accession>
<organism evidence="2 3">
    <name type="scientific">Anopheles epiroticus</name>
    <dbReference type="NCBI Taxonomy" id="199890"/>
    <lineage>
        <taxon>Eukaryota</taxon>
        <taxon>Metazoa</taxon>
        <taxon>Ecdysozoa</taxon>
        <taxon>Arthropoda</taxon>
        <taxon>Hexapoda</taxon>
        <taxon>Insecta</taxon>
        <taxon>Pterygota</taxon>
        <taxon>Neoptera</taxon>
        <taxon>Endopterygota</taxon>
        <taxon>Diptera</taxon>
        <taxon>Nematocera</taxon>
        <taxon>Culicoidea</taxon>
        <taxon>Culicidae</taxon>
        <taxon>Anophelinae</taxon>
        <taxon>Anopheles</taxon>
    </lineage>
</organism>
<evidence type="ECO:0000256" key="1">
    <source>
        <dbReference type="SAM" id="SignalP"/>
    </source>
</evidence>
<reference evidence="3" key="1">
    <citation type="submission" date="2013-03" db="EMBL/GenBank/DDBJ databases">
        <title>The Genome Sequence of Anopheles epiroticus epiroticus2.</title>
        <authorList>
            <consortium name="The Broad Institute Genomics Platform"/>
            <person name="Neafsey D.E."/>
            <person name="Howell P."/>
            <person name="Walker B."/>
            <person name="Young S.K."/>
            <person name="Zeng Q."/>
            <person name="Gargeya S."/>
            <person name="Fitzgerald M."/>
            <person name="Haas B."/>
            <person name="Abouelleil A."/>
            <person name="Allen A.W."/>
            <person name="Alvarado L."/>
            <person name="Arachchi H.M."/>
            <person name="Berlin A.M."/>
            <person name="Chapman S.B."/>
            <person name="Gainer-Dewar J."/>
            <person name="Goldberg J."/>
            <person name="Griggs A."/>
            <person name="Gujja S."/>
            <person name="Hansen M."/>
            <person name="Howarth C."/>
            <person name="Imamovic A."/>
            <person name="Ireland A."/>
            <person name="Larimer J."/>
            <person name="McCowan C."/>
            <person name="Murphy C."/>
            <person name="Pearson M."/>
            <person name="Poon T.W."/>
            <person name="Priest M."/>
            <person name="Roberts A."/>
            <person name="Saif S."/>
            <person name="Shea T."/>
            <person name="Sisk P."/>
            <person name="Sykes S."/>
            <person name="Wortman J."/>
            <person name="Nusbaum C."/>
            <person name="Birren B."/>
        </authorList>
    </citation>
    <scope>NUCLEOTIDE SEQUENCE [LARGE SCALE GENOMIC DNA]</scope>
    <source>
        <strain evidence="3">Epiroticus2</strain>
    </source>
</reference>
<name>A0A182PAZ7_9DIPT</name>
<keyword evidence="1" id="KW-0732">Signal</keyword>
<evidence type="ECO:0000313" key="3">
    <source>
        <dbReference type="Proteomes" id="UP000075885"/>
    </source>
</evidence>
<feature type="chain" id="PRO_5008131044" evidence="1">
    <location>
        <begin position="22"/>
        <end position="71"/>
    </location>
</feature>
<feature type="signal peptide" evidence="1">
    <location>
        <begin position="1"/>
        <end position="21"/>
    </location>
</feature>
<dbReference type="EnsemblMetazoa" id="AEPI004102-RA">
    <property type="protein sequence ID" value="AEPI004102-PA"/>
    <property type="gene ID" value="AEPI004102"/>
</dbReference>
<evidence type="ECO:0000313" key="2">
    <source>
        <dbReference type="EnsemblMetazoa" id="AEPI004102-PA"/>
    </source>
</evidence>
<dbReference type="Proteomes" id="UP000075885">
    <property type="component" value="Unassembled WGS sequence"/>
</dbReference>
<reference evidence="2" key="2">
    <citation type="submission" date="2020-05" db="UniProtKB">
        <authorList>
            <consortium name="EnsemblMetazoa"/>
        </authorList>
    </citation>
    <scope>IDENTIFICATION</scope>
    <source>
        <strain evidence="2">Epiroticus2</strain>
    </source>
</reference>
<sequence>MAGFMDHFLILLHTCHLYCRAAIDWMSGHCRKLAEGIDAVWQHILRRGFPRGDFATRYDSRVSLHRHGFDG</sequence>
<dbReference type="VEuPathDB" id="VectorBase:AEPI004102"/>
<protein>
    <submittedName>
        <fullName evidence="2">Uncharacterized protein</fullName>
    </submittedName>
</protein>
<dbReference type="AlphaFoldDB" id="A0A182PAZ7"/>